<dbReference type="Gene3D" id="3.90.1200.10">
    <property type="match status" value="1"/>
</dbReference>
<dbReference type="EMBL" id="JAIZPD010000005">
    <property type="protein sequence ID" value="KAH0962971.1"/>
    <property type="molecule type" value="Genomic_DNA"/>
</dbReference>
<dbReference type="Pfam" id="PF01636">
    <property type="entry name" value="APH"/>
    <property type="match status" value="1"/>
</dbReference>
<protein>
    <submittedName>
        <fullName evidence="2">Phosphotransferase enzyme family domain-containing protein</fullName>
    </submittedName>
</protein>
<dbReference type="OrthoDB" id="4922793at2759"/>
<evidence type="ECO:0000259" key="1">
    <source>
        <dbReference type="Pfam" id="PF01636"/>
    </source>
</evidence>
<dbReference type="Proteomes" id="UP000824596">
    <property type="component" value="Unassembled WGS sequence"/>
</dbReference>
<gene>
    <name evidence="2" type="ORF">HRG_05481</name>
</gene>
<keyword evidence="3" id="KW-1185">Reference proteome</keyword>
<comment type="caution">
    <text evidence="2">The sequence shown here is derived from an EMBL/GenBank/DDBJ whole genome shotgun (WGS) entry which is preliminary data.</text>
</comment>
<evidence type="ECO:0000313" key="3">
    <source>
        <dbReference type="Proteomes" id="UP000824596"/>
    </source>
</evidence>
<dbReference type="InterPro" id="IPR002575">
    <property type="entry name" value="Aminoglycoside_PTrfase"/>
</dbReference>
<reference evidence="2" key="1">
    <citation type="submission" date="2021-09" db="EMBL/GenBank/DDBJ databases">
        <title>A high-quality genome of the endoparasitic fungus Hirsutella rhossiliensis with a comparison of Hirsutella genomes reveals transposable elements contributing to genome size variation.</title>
        <authorList>
            <person name="Lin R."/>
            <person name="Jiao Y."/>
            <person name="Sun X."/>
            <person name="Ling J."/>
            <person name="Xie B."/>
            <person name="Cheng X."/>
        </authorList>
    </citation>
    <scope>NUCLEOTIDE SEQUENCE</scope>
    <source>
        <strain evidence="2">HR02</strain>
    </source>
</reference>
<feature type="domain" description="Aminoglycoside phosphotransferase" evidence="1">
    <location>
        <begin position="54"/>
        <end position="139"/>
    </location>
</feature>
<dbReference type="SUPFAM" id="SSF56112">
    <property type="entry name" value="Protein kinase-like (PK-like)"/>
    <property type="match status" value="1"/>
</dbReference>
<dbReference type="GeneID" id="68354610"/>
<dbReference type="RefSeq" id="XP_044720484.1">
    <property type="nucleotide sequence ID" value="XM_044863952.1"/>
</dbReference>
<name>A0A9P8SHM3_9HYPO</name>
<proteinExistence type="predicted"/>
<sequence>MSRIKGVSHLDFILAHDLPDNSPENSAGRQRLMMDVARFFAVAWKTPQPVDQGYRAKVRETFERELRMLLEALPVRLHHIIRKCIDSMDAIFSLPMVLLHTDFGDCNIIVDEATRHLVGVIDWAEADVHPFGVNLFCLQSLTGKLHLRNGWIRYDDYDKLHDVFWTTFRDEVGDLTNDCIEAIQLARTTGLLLAKGFTIRLANEPEPVPIGNDECGRYNMLWLDGFLVNPATKFNDID</sequence>
<accession>A0A9P8SHM3</accession>
<dbReference type="AlphaFoldDB" id="A0A9P8SHM3"/>
<evidence type="ECO:0000313" key="2">
    <source>
        <dbReference type="EMBL" id="KAH0962971.1"/>
    </source>
</evidence>
<dbReference type="InterPro" id="IPR011009">
    <property type="entry name" value="Kinase-like_dom_sf"/>
</dbReference>
<organism evidence="2 3">
    <name type="scientific">Hirsutella rhossiliensis</name>
    <dbReference type="NCBI Taxonomy" id="111463"/>
    <lineage>
        <taxon>Eukaryota</taxon>
        <taxon>Fungi</taxon>
        <taxon>Dikarya</taxon>
        <taxon>Ascomycota</taxon>
        <taxon>Pezizomycotina</taxon>
        <taxon>Sordariomycetes</taxon>
        <taxon>Hypocreomycetidae</taxon>
        <taxon>Hypocreales</taxon>
        <taxon>Ophiocordycipitaceae</taxon>
        <taxon>Hirsutella</taxon>
    </lineage>
</organism>